<dbReference type="PANTHER" id="PTHR35797:SF1">
    <property type="entry name" value="PROTEASE"/>
    <property type="match status" value="1"/>
</dbReference>
<dbReference type="GO" id="GO:0080120">
    <property type="term" value="P:CAAX-box protein maturation"/>
    <property type="evidence" value="ECO:0007669"/>
    <property type="project" value="UniProtKB-ARBA"/>
</dbReference>
<dbReference type="HOGENOM" id="CLU_064706_4_0_5"/>
<feature type="transmembrane region" description="Helical" evidence="1">
    <location>
        <begin position="88"/>
        <end position="112"/>
    </location>
</feature>
<accession>F4QNT2</accession>
<evidence type="ECO:0000256" key="1">
    <source>
        <dbReference type="SAM" id="Phobius"/>
    </source>
</evidence>
<keyword evidence="4" id="KW-1185">Reference proteome</keyword>
<feature type="transmembrane region" description="Helical" evidence="1">
    <location>
        <begin position="153"/>
        <end position="174"/>
    </location>
</feature>
<keyword evidence="1" id="KW-0812">Transmembrane</keyword>
<dbReference type="InterPro" id="IPR003675">
    <property type="entry name" value="Rce1/LyrA-like_dom"/>
</dbReference>
<feature type="transmembrane region" description="Helical" evidence="1">
    <location>
        <begin position="46"/>
        <end position="67"/>
    </location>
</feature>
<dbReference type="GO" id="GO:0006508">
    <property type="term" value="P:proteolysis"/>
    <property type="evidence" value="ECO:0007669"/>
    <property type="project" value="UniProtKB-KW"/>
</dbReference>
<feature type="transmembrane region" description="Helical" evidence="1">
    <location>
        <begin position="194"/>
        <end position="215"/>
    </location>
</feature>
<feature type="domain" description="CAAX prenyl protease 2/Lysostaphin resistance protein A-like" evidence="2">
    <location>
        <begin position="127"/>
        <end position="234"/>
    </location>
</feature>
<dbReference type="eggNOG" id="COG1266">
    <property type="taxonomic scope" value="Bacteria"/>
</dbReference>
<protein>
    <submittedName>
        <fullName evidence="3">CAAX amino terminal protease family protein</fullName>
    </submittedName>
</protein>
<dbReference type="EMBL" id="GL883078">
    <property type="protein sequence ID" value="EGF90990.1"/>
    <property type="molecule type" value="Genomic_DNA"/>
</dbReference>
<proteinExistence type="predicted"/>
<dbReference type="GO" id="GO:0004175">
    <property type="term" value="F:endopeptidase activity"/>
    <property type="evidence" value="ECO:0007669"/>
    <property type="project" value="UniProtKB-ARBA"/>
</dbReference>
<name>F4QNT2_9CAUL</name>
<reference evidence="4" key="1">
    <citation type="submission" date="2011-03" db="EMBL/GenBank/DDBJ databases">
        <title>Draft genome sequence of Brevundimonas diminuta.</title>
        <authorList>
            <person name="Brown P.J.B."/>
            <person name="Buechlein A."/>
            <person name="Hemmerich C."/>
            <person name="Brun Y.V."/>
        </authorList>
    </citation>
    <scope>NUCLEOTIDE SEQUENCE [LARGE SCALE GENOMIC DNA]</scope>
    <source>
        <strain evidence="4">C19</strain>
    </source>
</reference>
<dbReference type="Proteomes" id="UP000006512">
    <property type="component" value="Unassembled WGS sequence"/>
</dbReference>
<keyword evidence="1" id="KW-1133">Transmembrane helix</keyword>
<dbReference type="RefSeq" id="WP_006273174.1">
    <property type="nucleotide sequence ID" value="NZ_GL883078.1"/>
</dbReference>
<keyword evidence="1" id="KW-0472">Membrane</keyword>
<dbReference type="Pfam" id="PF02517">
    <property type="entry name" value="Rce1-like"/>
    <property type="match status" value="1"/>
</dbReference>
<gene>
    <name evidence="3" type="ORF">ABI_24030</name>
</gene>
<feature type="transmembrane region" description="Helical" evidence="1">
    <location>
        <begin position="222"/>
        <end position="242"/>
    </location>
</feature>
<keyword evidence="3" id="KW-0645">Protease</keyword>
<dbReference type="PANTHER" id="PTHR35797">
    <property type="entry name" value="PROTEASE-RELATED"/>
    <property type="match status" value="1"/>
</dbReference>
<evidence type="ECO:0000313" key="3">
    <source>
        <dbReference type="EMBL" id="EGF90990.1"/>
    </source>
</evidence>
<feature type="transmembrane region" description="Helical" evidence="1">
    <location>
        <begin position="124"/>
        <end position="141"/>
    </location>
</feature>
<dbReference type="InterPro" id="IPR042150">
    <property type="entry name" value="MmRce1-like"/>
</dbReference>
<keyword evidence="3" id="KW-0378">Hydrolase</keyword>
<organism evidence="3 4">
    <name type="scientific">Asticcacaulis biprosthecium C19</name>
    <dbReference type="NCBI Taxonomy" id="715226"/>
    <lineage>
        <taxon>Bacteria</taxon>
        <taxon>Pseudomonadati</taxon>
        <taxon>Pseudomonadota</taxon>
        <taxon>Alphaproteobacteria</taxon>
        <taxon>Caulobacterales</taxon>
        <taxon>Caulobacteraceae</taxon>
        <taxon>Asticcacaulis</taxon>
    </lineage>
</organism>
<sequence length="284" mass="30939">MQNWKTERPLLLVLIFTALAYGWSWFCWWPILDDIKPNLLSMDPIAIMRMLAGGFGPSAAAILLSLLTGGPREAGALLSRLVRWKVGAVWYLLAVLFAPVVILGGVGIYAALGHDVGAIRWDHWWIIAAFYGVALFLGPLLEETGWRGFAQPVLFNRYGIFVTGAIVGTIWTYWHAPLWLAKDGSSLSGGDFTAIGLACYWLFLVGQSIFVAWLLSKARGSVLIAMLVHQGMNAGAIGWLFYDIAVGDKSLAFEQLPVVAIWAVIGLGLVFGAMRGRVSPDTAA</sequence>
<dbReference type="STRING" id="715226.ABI_24030"/>
<evidence type="ECO:0000313" key="4">
    <source>
        <dbReference type="Proteomes" id="UP000006512"/>
    </source>
</evidence>
<dbReference type="OrthoDB" id="3693644at2"/>
<feature type="transmembrane region" description="Helical" evidence="1">
    <location>
        <begin position="254"/>
        <end position="274"/>
    </location>
</feature>
<dbReference type="AlphaFoldDB" id="F4QNT2"/>
<evidence type="ECO:0000259" key="2">
    <source>
        <dbReference type="Pfam" id="PF02517"/>
    </source>
</evidence>